<feature type="compositionally biased region" description="Polar residues" evidence="3">
    <location>
        <begin position="478"/>
        <end position="495"/>
    </location>
</feature>
<proteinExistence type="predicted"/>
<dbReference type="Gene3D" id="1.10.1070.11">
    <property type="entry name" value="Phosphatidylinositol 3-/4-kinase, catalytic domain"/>
    <property type="match status" value="1"/>
</dbReference>
<dbReference type="PANTHER" id="PTHR10048">
    <property type="entry name" value="PHOSPHATIDYLINOSITOL KINASE"/>
    <property type="match status" value="1"/>
</dbReference>
<keyword evidence="1" id="KW-0808">Transferase</keyword>
<feature type="compositionally biased region" description="Polar residues" evidence="3">
    <location>
        <begin position="80"/>
        <end position="90"/>
    </location>
</feature>
<dbReference type="EMBL" id="JALLAZ020000403">
    <property type="protein sequence ID" value="KAL3795983.1"/>
    <property type="molecule type" value="Genomic_DNA"/>
</dbReference>
<evidence type="ECO:0000256" key="2">
    <source>
        <dbReference type="ARBA" id="ARBA00022777"/>
    </source>
</evidence>
<evidence type="ECO:0000256" key="3">
    <source>
        <dbReference type="SAM" id="MobiDB-lite"/>
    </source>
</evidence>
<sequence length="1373" mass="149499">MACFLSVDVSTSTAGPTTYIIIRLTLCPSDRMHLFVFFALFHSFGRLMRQESITLTMGYTPAASRSGYQERGGEEKAHQSSKNQAFVDGSSSEALVRSGICKYKRHNSTNSMRDVAIRSRPLDYGSAVAETFFACTGPGAMSMVVDDDAGIIGGNRPAAGPSSSSLSSRRLTSRGMMMRDNGSGVGRAHASNPSRPSRMAEVAAYVAAGGVIPPGESLDAASTVVAARRYNDGFGDDPGGDVSSRRLPIDNNAARTFSPCPSLPPALLFSEWNMLSSLARSMAYQSAGSYCETTYARNGGPFERIADYRGGGGGGGEAPFTPIECLGMIWGIANDARLPTKACAIISEETSTVAAEKVFEAHLLQLLGVAVSPAMGAVEKGQRLSEMLMDIVIDVALNDINLCQRLFFLLRSFIGKFEEHNVPQGHASEDCNNPKESEHALRCCRYAQRRLSARIFDKAVGLVDDPERHCSGGYPINRESTTSSRIKQQQKQVDFSQLSISPSESSIGNNRCSLTSTTTMAAAAKSTSWDGEGYPYQGLNASSPSNMDDIEVSDLGLPITKSSSEDMPASASGSSRENHDHNSIALEKYADPMMSKQKNSKGKKILGILGKSMRGPRKRPSDQFGNVAPNFSTSLGGGAPSCNDGNSSKNSPRNKSSFSFSSVFLKQQAPSLQTIDCIPPPPTGSSPNYNDASEHLSLSVKFENMAWILRQLDNSCSTIERNLVKTFSQKMADWALSSWSASKETALASVTRGFRSELKLMNPPACLAGRQRPNGNTIAGQSSMSTKFPILNPVDPSELLTSVDADECFILPSAHFPLLLCFYSEFHSGGSSSQNRTLSPQRGAGGGNSSDDTLYRTSIELLGLRSTTLPSKMKDAFIIQGAIAGAMQESGVSDASQMSHNSVSRRFSGSNTLVFDTRSNWGHPKTLSLKVSSLSKCSDGPVEELHDPSDLGCGFVDLCPMWDMRHCANVESKAKIYPFDSAEEFDQHGETVEPSAHGKESMELHFRVSVEVISHESQPRKRLLLYKHGDDLRQELLSIQFIEKCNQMLLSSGLDLKLKTFSCQPVGNRTVGVIPFWITLFSSSHACHVTHHVVNQGFIEWVRGTVPLSELCKASGSSHPGSNSGVDSRQSSRSRDLDGEAVEQSEGLGHKATDKVPLQSHRWFKYQSLRGLPQKSNGSVIENPIQDFLRSAAYDVSAPYLVKKDVMATYVKSCAGYCVMTYLLGVGDRHLDNILLHQNGHLLHCDYSFILGQDPKTYLPMRITEEMMKGFGGRGSDNFDKFLSFTGAAFLALRRHNNVHTLLSHMCNMVHANLEDLSINQPPEEAILAMRGRFRLDLNDDEALAYIEHVVEKSITSKMWRAVDVMHSLGKHF</sequence>
<evidence type="ECO:0000256" key="1">
    <source>
        <dbReference type="ARBA" id="ARBA00022679"/>
    </source>
</evidence>
<feature type="region of interest" description="Disordered" evidence="3">
    <location>
        <begin position="558"/>
        <end position="655"/>
    </location>
</feature>
<gene>
    <name evidence="5" type="ORF">ACHAW5_002004</name>
</gene>
<dbReference type="InterPro" id="IPR000403">
    <property type="entry name" value="PI3/4_kinase_cat_dom"/>
</dbReference>
<evidence type="ECO:0000259" key="4">
    <source>
        <dbReference type="PROSITE" id="PS50290"/>
    </source>
</evidence>
<evidence type="ECO:0000313" key="6">
    <source>
        <dbReference type="Proteomes" id="UP001530315"/>
    </source>
</evidence>
<dbReference type="SUPFAM" id="SSF56112">
    <property type="entry name" value="Protein kinase-like (PK-like)"/>
    <property type="match status" value="1"/>
</dbReference>
<feature type="region of interest" description="Disordered" evidence="3">
    <location>
        <begin position="1113"/>
        <end position="1151"/>
    </location>
</feature>
<feature type="compositionally biased region" description="Low complexity" evidence="3">
    <location>
        <begin position="496"/>
        <end position="506"/>
    </location>
</feature>
<accession>A0ABD3Q6C8</accession>
<evidence type="ECO:0000313" key="5">
    <source>
        <dbReference type="EMBL" id="KAL3795983.1"/>
    </source>
</evidence>
<dbReference type="InterPro" id="IPR015433">
    <property type="entry name" value="PI3/4_kinase"/>
</dbReference>
<feature type="compositionally biased region" description="Low complexity" evidence="3">
    <location>
        <begin position="1121"/>
        <end position="1131"/>
    </location>
</feature>
<dbReference type="PANTHER" id="PTHR10048:SF7">
    <property type="entry name" value="PHOSPHATIDYLINOSITOL 3-KINASE CATALYTIC SUBUNIT TYPE 3"/>
    <property type="match status" value="1"/>
</dbReference>
<feature type="compositionally biased region" description="Low complexity" evidence="3">
    <location>
        <begin position="646"/>
        <end position="655"/>
    </location>
</feature>
<dbReference type="Proteomes" id="UP001530315">
    <property type="component" value="Unassembled WGS sequence"/>
</dbReference>
<feature type="region of interest" description="Disordered" evidence="3">
    <location>
        <begin position="471"/>
        <end position="512"/>
    </location>
</feature>
<feature type="region of interest" description="Disordered" evidence="3">
    <location>
        <begin position="64"/>
        <end position="90"/>
    </location>
</feature>
<keyword evidence="2" id="KW-0418">Kinase</keyword>
<reference evidence="5 6" key="1">
    <citation type="submission" date="2024-10" db="EMBL/GenBank/DDBJ databases">
        <title>Updated reference genomes for cyclostephanoid diatoms.</title>
        <authorList>
            <person name="Roberts W.R."/>
            <person name="Alverson A.J."/>
        </authorList>
    </citation>
    <scope>NUCLEOTIDE SEQUENCE [LARGE SCALE GENOMIC DNA]</scope>
    <source>
        <strain evidence="5 6">AJA276-08</strain>
    </source>
</reference>
<dbReference type="SMART" id="SM00146">
    <property type="entry name" value="PI3Kc"/>
    <property type="match status" value="1"/>
</dbReference>
<dbReference type="Gene3D" id="3.30.1010.10">
    <property type="entry name" value="Phosphatidylinositol 3-kinase Catalytic Subunit, Chain A, domain 4"/>
    <property type="match status" value="1"/>
</dbReference>
<dbReference type="PROSITE" id="PS00916">
    <property type="entry name" value="PI3_4_KINASE_2"/>
    <property type="match status" value="1"/>
</dbReference>
<dbReference type="InterPro" id="IPR036940">
    <property type="entry name" value="PI3/4_kinase_cat_sf"/>
</dbReference>
<dbReference type="PROSITE" id="PS50290">
    <property type="entry name" value="PI3_4_KINASE_3"/>
    <property type="match status" value="1"/>
</dbReference>
<protein>
    <recommendedName>
        <fullName evidence="4">PI3K/PI4K catalytic domain-containing protein</fullName>
    </recommendedName>
</protein>
<dbReference type="GO" id="GO:0016301">
    <property type="term" value="F:kinase activity"/>
    <property type="evidence" value="ECO:0007669"/>
    <property type="project" value="UniProtKB-KW"/>
</dbReference>
<feature type="domain" description="PI3K/PI4K catalytic" evidence="4">
    <location>
        <begin position="988"/>
        <end position="1359"/>
    </location>
</feature>
<dbReference type="InterPro" id="IPR011009">
    <property type="entry name" value="Kinase-like_dom_sf"/>
</dbReference>
<dbReference type="Pfam" id="PF00454">
    <property type="entry name" value="PI3_PI4_kinase"/>
    <property type="match status" value="1"/>
</dbReference>
<feature type="region of interest" description="Disordered" evidence="3">
    <location>
        <begin position="832"/>
        <end position="851"/>
    </location>
</feature>
<name>A0ABD3Q6C8_9STRA</name>
<dbReference type="InterPro" id="IPR018936">
    <property type="entry name" value="PI3/4_kinase_CS"/>
</dbReference>
<organism evidence="5 6">
    <name type="scientific">Stephanodiscus triporus</name>
    <dbReference type="NCBI Taxonomy" id="2934178"/>
    <lineage>
        <taxon>Eukaryota</taxon>
        <taxon>Sar</taxon>
        <taxon>Stramenopiles</taxon>
        <taxon>Ochrophyta</taxon>
        <taxon>Bacillariophyta</taxon>
        <taxon>Coscinodiscophyceae</taxon>
        <taxon>Thalassiosirophycidae</taxon>
        <taxon>Stephanodiscales</taxon>
        <taxon>Stephanodiscaceae</taxon>
        <taxon>Stephanodiscus</taxon>
    </lineage>
</organism>
<keyword evidence="6" id="KW-1185">Reference proteome</keyword>
<comment type="caution">
    <text evidence="5">The sequence shown here is derived from an EMBL/GenBank/DDBJ whole genome shotgun (WGS) entry which is preliminary data.</text>
</comment>